<gene>
    <name evidence="3" type="ORF">BJY22_005557</name>
</gene>
<accession>A0A7X6A3F3</accession>
<name>A0A7X6A3F3_9ACTN</name>
<dbReference type="EMBL" id="JAASRO010000001">
    <property type="protein sequence ID" value="NIK59840.1"/>
    <property type="molecule type" value="Genomic_DNA"/>
</dbReference>
<evidence type="ECO:0000313" key="3">
    <source>
        <dbReference type="EMBL" id="NIK59840.1"/>
    </source>
</evidence>
<feature type="chain" id="PRO_5030946975" description="LPXTG cell wall anchor domain-containing protein" evidence="2">
    <location>
        <begin position="28"/>
        <end position="107"/>
    </location>
</feature>
<organism evidence="3 4">
    <name type="scientific">Kribbella shirazensis</name>
    <dbReference type="NCBI Taxonomy" id="1105143"/>
    <lineage>
        <taxon>Bacteria</taxon>
        <taxon>Bacillati</taxon>
        <taxon>Actinomycetota</taxon>
        <taxon>Actinomycetes</taxon>
        <taxon>Propionibacteriales</taxon>
        <taxon>Kribbellaceae</taxon>
        <taxon>Kribbella</taxon>
    </lineage>
</organism>
<keyword evidence="1" id="KW-0812">Transmembrane</keyword>
<evidence type="ECO:0000256" key="1">
    <source>
        <dbReference type="SAM" id="Phobius"/>
    </source>
</evidence>
<sequence length="107" mass="10894">MNNKRFILTAPVLAVAALAFTAAESNAKVLPVDPAPAAAILPEPGPPTYPNYEPVPAVPAQSDITASTVASDDTASEALQAGASGLGGAAIAFAGMWLYRRHQTHLA</sequence>
<protein>
    <recommendedName>
        <fullName evidence="5">LPXTG cell wall anchor domain-containing protein</fullName>
    </recommendedName>
</protein>
<comment type="caution">
    <text evidence="3">The sequence shown here is derived from an EMBL/GenBank/DDBJ whole genome shotgun (WGS) entry which is preliminary data.</text>
</comment>
<feature type="signal peptide" evidence="2">
    <location>
        <begin position="1"/>
        <end position="27"/>
    </location>
</feature>
<dbReference type="RefSeq" id="WP_167212273.1">
    <property type="nucleotide sequence ID" value="NZ_JAASRO010000001.1"/>
</dbReference>
<reference evidence="3 4" key="1">
    <citation type="submission" date="2020-03" db="EMBL/GenBank/DDBJ databases">
        <title>Sequencing the genomes of 1000 actinobacteria strains.</title>
        <authorList>
            <person name="Klenk H.-P."/>
        </authorList>
    </citation>
    <scope>NUCLEOTIDE SEQUENCE [LARGE SCALE GENOMIC DNA]</scope>
    <source>
        <strain evidence="3 4">DSM 45490</strain>
    </source>
</reference>
<evidence type="ECO:0000256" key="2">
    <source>
        <dbReference type="SAM" id="SignalP"/>
    </source>
</evidence>
<feature type="transmembrane region" description="Helical" evidence="1">
    <location>
        <begin position="78"/>
        <end position="99"/>
    </location>
</feature>
<keyword evidence="2" id="KW-0732">Signal</keyword>
<keyword evidence="1" id="KW-0472">Membrane</keyword>
<evidence type="ECO:0000313" key="4">
    <source>
        <dbReference type="Proteomes" id="UP000555407"/>
    </source>
</evidence>
<dbReference type="AlphaFoldDB" id="A0A7X6A3F3"/>
<proteinExistence type="predicted"/>
<evidence type="ECO:0008006" key="5">
    <source>
        <dbReference type="Google" id="ProtNLM"/>
    </source>
</evidence>
<keyword evidence="4" id="KW-1185">Reference proteome</keyword>
<keyword evidence="1" id="KW-1133">Transmembrane helix</keyword>
<dbReference type="Proteomes" id="UP000555407">
    <property type="component" value="Unassembled WGS sequence"/>
</dbReference>